<evidence type="ECO:0000313" key="2">
    <source>
        <dbReference type="Proteomes" id="UP000637632"/>
    </source>
</evidence>
<reference evidence="1 2" key="1">
    <citation type="submission" date="2020-08" db="EMBL/GenBank/DDBJ databases">
        <title>Novel species isolated from subtropical streams in China.</title>
        <authorList>
            <person name="Lu H."/>
        </authorList>
    </citation>
    <scope>NUCLEOTIDE SEQUENCE [LARGE SCALE GENOMIC DNA]</scope>
    <source>
        <strain evidence="1 2">CCTCC AB 2015119</strain>
    </source>
</reference>
<dbReference type="EMBL" id="JACOFT010000005">
    <property type="protein sequence ID" value="MBC3812420.1"/>
    <property type="molecule type" value="Genomic_DNA"/>
</dbReference>
<proteinExistence type="predicted"/>
<comment type="caution">
    <text evidence="1">The sequence shown here is derived from an EMBL/GenBank/DDBJ whole genome shotgun (WGS) entry which is preliminary data.</text>
</comment>
<dbReference type="Proteomes" id="UP000637632">
    <property type="component" value="Unassembled WGS sequence"/>
</dbReference>
<protein>
    <submittedName>
        <fullName evidence="1">Uncharacterized protein</fullName>
    </submittedName>
</protein>
<keyword evidence="2" id="KW-1185">Reference proteome</keyword>
<gene>
    <name evidence="1" type="ORF">H8K26_13320</name>
</gene>
<accession>A0ABR6XHN1</accession>
<organism evidence="1 2">
    <name type="scientific">Undibacterium aquatile</name>
    <dbReference type="NCBI Taxonomy" id="1537398"/>
    <lineage>
        <taxon>Bacteria</taxon>
        <taxon>Pseudomonadati</taxon>
        <taxon>Pseudomonadota</taxon>
        <taxon>Betaproteobacteria</taxon>
        <taxon>Burkholderiales</taxon>
        <taxon>Oxalobacteraceae</taxon>
        <taxon>Undibacterium</taxon>
    </lineage>
</organism>
<dbReference type="RefSeq" id="WP_190480183.1">
    <property type="nucleotide sequence ID" value="NZ_JACOFT010000005.1"/>
</dbReference>
<name>A0ABR6XHN1_9BURK</name>
<sequence length="99" mass="10744">MPVKDNDAEMLRVMGNTITDLQIQYRAATLDDKAVLIAPLKELLQDYGDYQARLLKAGTITSDAELAQMKAIQTAISDDADRQDLLIAIAKIVALIAAA</sequence>
<evidence type="ECO:0000313" key="1">
    <source>
        <dbReference type="EMBL" id="MBC3812420.1"/>
    </source>
</evidence>